<dbReference type="Pfam" id="PF01569">
    <property type="entry name" value="PAP2"/>
    <property type="match status" value="1"/>
</dbReference>
<dbReference type="SMART" id="SM00046">
    <property type="entry name" value="DAGKc"/>
    <property type="match status" value="1"/>
</dbReference>
<evidence type="ECO:0000256" key="5">
    <source>
        <dbReference type="ARBA" id="ARBA00022989"/>
    </source>
</evidence>
<dbReference type="Gene3D" id="1.20.144.10">
    <property type="entry name" value="Phosphatidic acid phosphatase type 2/haloperoxidase"/>
    <property type="match status" value="1"/>
</dbReference>
<sequence>MLRRRRARDAQVTPQSAARAAADVVLPHTITSGARAGLRRSRRSLRPVGRLDRRLTTAIGRLPRSSVDDAMLALTRSANHSGLWFATASVLVAGSRRTRRGAMRGLMAIGLASLAANGLLKPLVPRRRPAADLLPVERALPDRPTSSSFPSGHSASAMAFAVGVAMESPRTGLVLAPLAATVAYSRVHVGVHWSSDVAVGSVLGAGVALLTRRWLPVRPIDEAVARPWAGAPELVDGDGLSMVVNSGSGRPGTDPVEEIAEALPKAHLVRLDPGDDLMALLREAADHPGTQALGIAGGDGSVAAAARMAEDLDLPLAVMPAGTLNHFGRDVGVYDLQEVVDATGSGEAVAVDIGELQAYSASTGPAGGERVVFVNTASFGGYPEMVRERERWEDHWGKWPAASAALIRTLVRARPIRCRIDGDTTAVWMLFVGNGPYAPSGMAPSYRPRLDSGLLEVRYLRADRRFSRARAVVGLLLGTLGHTRTYVEHTATTLDVELLDGPVEVATDGEVMVAGERLCFSVADHPVPVYRRDESRWPERTSPW</sequence>
<dbReference type="EMBL" id="JAJNDB010000003">
    <property type="protein sequence ID" value="MCD2194963.1"/>
    <property type="molecule type" value="Genomic_DNA"/>
</dbReference>
<evidence type="ECO:0000256" key="4">
    <source>
        <dbReference type="ARBA" id="ARBA00022801"/>
    </source>
</evidence>
<comment type="caution">
    <text evidence="8">The sequence shown here is derived from an EMBL/GenBank/DDBJ whole genome shotgun (WGS) entry which is preliminary data.</text>
</comment>
<evidence type="ECO:0000256" key="2">
    <source>
        <dbReference type="ARBA" id="ARBA00022475"/>
    </source>
</evidence>
<dbReference type="SUPFAM" id="SSF48317">
    <property type="entry name" value="Acid phosphatase/Vanadium-dependent haloperoxidase"/>
    <property type="match status" value="1"/>
</dbReference>
<dbReference type="PANTHER" id="PTHR14969">
    <property type="entry name" value="SPHINGOSINE-1-PHOSPHATE PHOSPHOHYDROLASE"/>
    <property type="match status" value="1"/>
</dbReference>
<dbReference type="Pfam" id="PF00781">
    <property type="entry name" value="DAGK_cat"/>
    <property type="match status" value="1"/>
</dbReference>
<dbReference type="InterPro" id="IPR016064">
    <property type="entry name" value="NAD/diacylglycerol_kinase_sf"/>
</dbReference>
<evidence type="ECO:0000256" key="3">
    <source>
        <dbReference type="ARBA" id="ARBA00022692"/>
    </source>
</evidence>
<keyword evidence="4" id="KW-0378">Hydrolase</keyword>
<comment type="subcellular location">
    <subcellularLocation>
        <location evidence="1">Cell membrane</location>
        <topology evidence="1">Multi-pass membrane protein</topology>
    </subcellularLocation>
</comment>
<dbReference type="PANTHER" id="PTHR14969:SF62">
    <property type="entry name" value="DECAPRENYLPHOSPHORYL-5-PHOSPHORIBOSE PHOSPHATASE RV3807C-RELATED"/>
    <property type="match status" value="1"/>
</dbReference>
<evidence type="ECO:0000313" key="8">
    <source>
        <dbReference type="EMBL" id="MCD2194963.1"/>
    </source>
</evidence>
<dbReference type="InterPro" id="IPR036938">
    <property type="entry name" value="PAP2/HPO_sf"/>
</dbReference>
<organism evidence="8 9">
    <name type="scientific">Actinomycetospora endophytica</name>
    <dbReference type="NCBI Taxonomy" id="2291215"/>
    <lineage>
        <taxon>Bacteria</taxon>
        <taxon>Bacillati</taxon>
        <taxon>Actinomycetota</taxon>
        <taxon>Actinomycetes</taxon>
        <taxon>Pseudonocardiales</taxon>
        <taxon>Pseudonocardiaceae</taxon>
        <taxon>Actinomycetospora</taxon>
    </lineage>
</organism>
<dbReference type="SMART" id="SM00014">
    <property type="entry name" value="acidPPc"/>
    <property type="match status" value="1"/>
</dbReference>
<dbReference type="Proteomes" id="UP001199469">
    <property type="component" value="Unassembled WGS sequence"/>
</dbReference>
<dbReference type="SUPFAM" id="SSF111331">
    <property type="entry name" value="NAD kinase/diacylglycerol kinase-like"/>
    <property type="match status" value="1"/>
</dbReference>
<protein>
    <submittedName>
        <fullName evidence="8">Phosphatase PAP2 family protein</fullName>
    </submittedName>
</protein>
<keyword evidence="9" id="KW-1185">Reference proteome</keyword>
<dbReference type="InterPro" id="IPR000326">
    <property type="entry name" value="PAP2/HPO"/>
</dbReference>
<dbReference type="InterPro" id="IPR017438">
    <property type="entry name" value="ATP-NAD_kinase_N"/>
</dbReference>
<feature type="domain" description="DAGKc" evidence="7">
    <location>
        <begin position="235"/>
        <end position="360"/>
    </location>
</feature>
<evidence type="ECO:0000256" key="1">
    <source>
        <dbReference type="ARBA" id="ARBA00004651"/>
    </source>
</evidence>
<reference evidence="8 9" key="1">
    <citation type="submission" date="2021-11" db="EMBL/GenBank/DDBJ databases">
        <title>Draft genome sequence of Actinomycetospora sp. SF1 isolated from the rhizosphere soil.</title>
        <authorList>
            <person name="Duangmal K."/>
            <person name="Chantavorakit T."/>
        </authorList>
    </citation>
    <scope>NUCLEOTIDE SEQUENCE [LARGE SCALE GENOMIC DNA]</scope>
    <source>
        <strain evidence="8 9">TBRC 5722</strain>
    </source>
</reference>
<evidence type="ECO:0000313" key="9">
    <source>
        <dbReference type="Proteomes" id="UP001199469"/>
    </source>
</evidence>
<gene>
    <name evidence="8" type="ORF">LQ327_16450</name>
</gene>
<dbReference type="Gene3D" id="3.40.50.10330">
    <property type="entry name" value="Probable inorganic polyphosphate/atp-NAD kinase, domain 1"/>
    <property type="match status" value="1"/>
</dbReference>
<dbReference type="Gene3D" id="2.60.200.40">
    <property type="match status" value="1"/>
</dbReference>
<dbReference type="RefSeq" id="WP_230735574.1">
    <property type="nucleotide sequence ID" value="NZ_JAJNDB010000003.1"/>
</dbReference>
<accession>A0ABS8P9L5</accession>
<keyword evidence="2" id="KW-1003">Cell membrane</keyword>
<name>A0ABS8P9L5_9PSEU</name>
<keyword evidence="3" id="KW-0812">Transmembrane</keyword>
<dbReference type="PROSITE" id="PS50146">
    <property type="entry name" value="DAGK"/>
    <property type="match status" value="1"/>
</dbReference>
<keyword evidence="6" id="KW-0472">Membrane</keyword>
<keyword evidence="5" id="KW-1133">Transmembrane helix</keyword>
<evidence type="ECO:0000259" key="7">
    <source>
        <dbReference type="PROSITE" id="PS50146"/>
    </source>
</evidence>
<dbReference type="InterPro" id="IPR001206">
    <property type="entry name" value="Diacylglycerol_kinase_cat_dom"/>
</dbReference>
<evidence type="ECO:0000256" key="6">
    <source>
        <dbReference type="ARBA" id="ARBA00023136"/>
    </source>
</evidence>
<proteinExistence type="predicted"/>